<dbReference type="GO" id="GO:0005789">
    <property type="term" value="C:endoplasmic reticulum membrane"/>
    <property type="evidence" value="ECO:0007669"/>
    <property type="project" value="InterPro"/>
</dbReference>
<dbReference type="PANTHER" id="PTHR28147:SF1">
    <property type="entry name" value="N-GLYCOSYLATION PROTEIN EOS1"/>
    <property type="match status" value="1"/>
</dbReference>
<feature type="compositionally biased region" description="Low complexity" evidence="1">
    <location>
        <begin position="33"/>
        <end position="51"/>
    </location>
</feature>
<feature type="transmembrane region" description="Helical" evidence="2">
    <location>
        <begin position="144"/>
        <end position="166"/>
    </location>
</feature>
<evidence type="ECO:0000256" key="2">
    <source>
        <dbReference type="SAM" id="Phobius"/>
    </source>
</evidence>
<organism evidence="3 4">
    <name type="scientific">Podospora didyma</name>
    <dbReference type="NCBI Taxonomy" id="330526"/>
    <lineage>
        <taxon>Eukaryota</taxon>
        <taxon>Fungi</taxon>
        <taxon>Dikarya</taxon>
        <taxon>Ascomycota</taxon>
        <taxon>Pezizomycotina</taxon>
        <taxon>Sordariomycetes</taxon>
        <taxon>Sordariomycetidae</taxon>
        <taxon>Sordariales</taxon>
        <taxon>Podosporaceae</taxon>
        <taxon>Podospora</taxon>
    </lineage>
</organism>
<keyword evidence="2" id="KW-1133">Transmembrane helix</keyword>
<comment type="caution">
    <text evidence="3">The sequence shown here is derived from an EMBL/GenBank/DDBJ whole genome shotgun (WGS) entry which is preliminary data.</text>
</comment>
<keyword evidence="2" id="KW-0812">Transmembrane</keyword>
<reference evidence="3" key="2">
    <citation type="submission" date="2023-06" db="EMBL/GenBank/DDBJ databases">
        <authorList>
            <consortium name="Lawrence Berkeley National Laboratory"/>
            <person name="Haridas S."/>
            <person name="Hensen N."/>
            <person name="Bonometti L."/>
            <person name="Westerberg I."/>
            <person name="Brannstrom I.O."/>
            <person name="Guillou S."/>
            <person name="Cros-Aarteil S."/>
            <person name="Calhoun S."/>
            <person name="Kuo A."/>
            <person name="Mondo S."/>
            <person name="Pangilinan J."/>
            <person name="Riley R."/>
            <person name="LaButti K."/>
            <person name="Andreopoulos B."/>
            <person name="Lipzen A."/>
            <person name="Chen C."/>
            <person name="Yanf M."/>
            <person name="Daum C."/>
            <person name="Ng V."/>
            <person name="Clum A."/>
            <person name="Steindorff A."/>
            <person name="Ohm R."/>
            <person name="Martin F."/>
            <person name="Silar P."/>
            <person name="Natvig D."/>
            <person name="Lalanne C."/>
            <person name="Gautier V."/>
            <person name="Ament-velasquez S.L."/>
            <person name="Kruys A."/>
            <person name="Hutchinson M.I."/>
            <person name="Powell A.J."/>
            <person name="Barry K."/>
            <person name="Miller A.N."/>
            <person name="Grigoriev I.V."/>
            <person name="Debuchy R."/>
            <person name="Gladieux P."/>
            <person name="Thoren M.H."/>
            <person name="Johannesson H."/>
        </authorList>
    </citation>
    <scope>NUCLEOTIDE SEQUENCE</scope>
    <source>
        <strain evidence="3">CBS 232.78</strain>
    </source>
</reference>
<dbReference type="InterPro" id="IPR021100">
    <property type="entry name" value="N-glycosylation_EOS1"/>
</dbReference>
<dbReference type="AlphaFoldDB" id="A0AAE0JWQ2"/>
<name>A0AAE0JWQ2_9PEZI</name>
<dbReference type="Proteomes" id="UP001285441">
    <property type="component" value="Unassembled WGS sequence"/>
</dbReference>
<dbReference type="GO" id="GO:0006487">
    <property type="term" value="P:protein N-linked glycosylation"/>
    <property type="evidence" value="ECO:0007669"/>
    <property type="project" value="TreeGrafter"/>
</dbReference>
<evidence type="ECO:0000313" key="3">
    <source>
        <dbReference type="EMBL" id="KAK3365422.1"/>
    </source>
</evidence>
<sequence>MSNRARATAPRRVADNSSSNDNNGLLDHSPYPNNSSNLKSTSTSSTLASRRASNHHNSHTPTKQQLDGNHAATQGGHVSSHDGATDASSFTNGPGGGGADSDDDPSAATAHSSMLQPRVAVVLGVAKTWHPLLFACRLLSIVPAIWWGLPIALRLLAMIRMIFFGWGVEGSPASSCTSNNKGFLLATAINCHELPFEARLRLTETLLATIWCGASGYLSFFFTDCLMSRWYASPPPAPKLHPQATLVRLLTTSALNGYLSSWVLFITGGSEDPRLLLPAWIGISTTLTVMYHVTQRKINIRKETSIMVALLAQLHSNRSDYPNIPLVTFTRRAIHEAGKLALSIWIEATWSSVTWRHKASWAQKPWTYANASVFGYAVDTSHQRHRAYLNGLLIEGKTFGLVGEEFLDLGALIALELDHLAHALRVFVANDGAIASCEAN</sequence>
<evidence type="ECO:0000256" key="1">
    <source>
        <dbReference type="SAM" id="MobiDB-lite"/>
    </source>
</evidence>
<feature type="region of interest" description="Disordered" evidence="1">
    <location>
        <begin position="1"/>
        <end position="111"/>
    </location>
</feature>
<accession>A0AAE0JWQ2</accession>
<proteinExistence type="predicted"/>
<gene>
    <name evidence="3" type="ORF">B0H63DRAFT_490899</name>
</gene>
<keyword evidence="4" id="KW-1185">Reference proteome</keyword>
<protein>
    <submittedName>
        <fullName evidence="3">N-glycosylation protein-domain-containing protein</fullName>
    </submittedName>
</protein>
<reference evidence="3" key="1">
    <citation type="journal article" date="2023" name="Mol. Phylogenet. Evol.">
        <title>Genome-scale phylogeny and comparative genomics of the fungal order Sordariales.</title>
        <authorList>
            <person name="Hensen N."/>
            <person name="Bonometti L."/>
            <person name="Westerberg I."/>
            <person name="Brannstrom I.O."/>
            <person name="Guillou S."/>
            <person name="Cros-Aarteil S."/>
            <person name="Calhoun S."/>
            <person name="Haridas S."/>
            <person name="Kuo A."/>
            <person name="Mondo S."/>
            <person name="Pangilinan J."/>
            <person name="Riley R."/>
            <person name="LaButti K."/>
            <person name="Andreopoulos B."/>
            <person name="Lipzen A."/>
            <person name="Chen C."/>
            <person name="Yan M."/>
            <person name="Daum C."/>
            <person name="Ng V."/>
            <person name="Clum A."/>
            <person name="Steindorff A."/>
            <person name="Ohm R.A."/>
            <person name="Martin F."/>
            <person name="Silar P."/>
            <person name="Natvig D.O."/>
            <person name="Lalanne C."/>
            <person name="Gautier V."/>
            <person name="Ament-Velasquez S.L."/>
            <person name="Kruys A."/>
            <person name="Hutchinson M.I."/>
            <person name="Powell A.J."/>
            <person name="Barry K."/>
            <person name="Miller A.N."/>
            <person name="Grigoriev I.V."/>
            <person name="Debuchy R."/>
            <person name="Gladieux P."/>
            <person name="Hiltunen Thoren M."/>
            <person name="Johannesson H."/>
        </authorList>
    </citation>
    <scope>NUCLEOTIDE SEQUENCE</scope>
    <source>
        <strain evidence="3">CBS 232.78</strain>
    </source>
</reference>
<dbReference type="PANTHER" id="PTHR28147">
    <property type="entry name" value="N-GLYCOSYLATION PROTEIN EOS1"/>
    <property type="match status" value="1"/>
</dbReference>
<keyword evidence="2" id="KW-0472">Membrane</keyword>
<dbReference type="GO" id="GO:0034599">
    <property type="term" value="P:cellular response to oxidative stress"/>
    <property type="evidence" value="ECO:0007669"/>
    <property type="project" value="InterPro"/>
</dbReference>
<dbReference type="EMBL" id="JAULSW010000022">
    <property type="protein sequence ID" value="KAK3365422.1"/>
    <property type="molecule type" value="Genomic_DNA"/>
</dbReference>
<evidence type="ECO:0000313" key="4">
    <source>
        <dbReference type="Proteomes" id="UP001285441"/>
    </source>
</evidence>
<dbReference type="Pfam" id="PF12326">
    <property type="entry name" value="EOS1"/>
    <property type="match status" value="1"/>
</dbReference>